<protein>
    <submittedName>
        <fullName evidence="1">Uncharacterized protein</fullName>
    </submittedName>
</protein>
<evidence type="ECO:0000313" key="2">
    <source>
        <dbReference type="Proteomes" id="UP001623660"/>
    </source>
</evidence>
<dbReference type="Proteomes" id="UP001623660">
    <property type="component" value="Unassembled WGS sequence"/>
</dbReference>
<proteinExistence type="predicted"/>
<accession>A0ABW8SRV0</accession>
<gene>
    <name evidence="1" type="ORF">ACJDU8_24875</name>
</gene>
<sequence length="55" mass="6440">MAYEIKKSGEDEEKIKRIETKIKGIVYNTLEYIFTEKEKEDGIEDMILTILGSKK</sequence>
<dbReference type="RefSeq" id="WP_406794876.1">
    <property type="nucleotide sequence ID" value="NZ_JBJHZX010000089.1"/>
</dbReference>
<name>A0ABW8SRV0_9CLOT</name>
<organism evidence="1 2">
    <name type="scientific">Candidatus Clostridium eludens</name>
    <dbReference type="NCBI Taxonomy" id="3381663"/>
    <lineage>
        <taxon>Bacteria</taxon>
        <taxon>Bacillati</taxon>
        <taxon>Bacillota</taxon>
        <taxon>Clostridia</taxon>
        <taxon>Eubacteriales</taxon>
        <taxon>Clostridiaceae</taxon>
        <taxon>Clostridium</taxon>
    </lineage>
</organism>
<keyword evidence="2" id="KW-1185">Reference proteome</keyword>
<comment type="caution">
    <text evidence="1">The sequence shown here is derived from an EMBL/GenBank/DDBJ whole genome shotgun (WGS) entry which is preliminary data.</text>
</comment>
<dbReference type="EMBL" id="JBJHZX010000089">
    <property type="protein sequence ID" value="MFL0198762.1"/>
    <property type="molecule type" value="Genomic_DNA"/>
</dbReference>
<reference evidence="1 2" key="1">
    <citation type="submission" date="2024-11" db="EMBL/GenBank/DDBJ databases">
        <authorList>
            <person name="Heng Y.C."/>
            <person name="Lim A.C.H."/>
            <person name="Lee J.K.Y."/>
            <person name="Kittelmann S."/>
        </authorList>
    </citation>
    <scope>NUCLEOTIDE SEQUENCE [LARGE SCALE GENOMIC DNA]</scope>
    <source>
        <strain evidence="1 2">WILCCON 0269</strain>
    </source>
</reference>
<evidence type="ECO:0000313" key="1">
    <source>
        <dbReference type="EMBL" id="MFL0198762.1"/>
    </source>
</evidence>